<dbReference type="PhylomeDB" id="P74170"/>
<keyword evidence="2" id="KW-0472">Membrane</keyword>
<feature type="transmembrane region" description="Helical" evidence="2">
    <location>
        <begin position="127"/>
        <end position="152"/>
    </location>
</feature>
<dbReference type="PIR" id="S75698">
    <property type="entry name" value="S75698"/>
</dbReference>
<dbReference type="Proteomes" id="UP000001425">
    <property type="component" value="Chromosome"/>
</dbReference>
<reference evidence="3 4" key="1">
    <citation type="journal article" date="1995" name="DNA Res.">
        <title>Sequence analysis of the genome of the unicellular cyanobacterium Synechocystis sp. strain PCC6803. I. Sequence features in the 1 Mb region from map positions 64% to 92% of the genome.</title>
        <authorList>
            <person name="Kaneko T."/>
            <person name="Tanaka A."/>
            <person name="Sato S."/>
            <person name="Kotani H."/>
            <person name="Sazuka T."/>
            <person name="Miyajima N."/>
            <person name="Sugiura M."/>
            <person name="Tabata S."/>
        </authorList>
    </citation>
    <scope>NUCLEOTIDE SEQUENCE [LARGE SCALE GENOMIC DNA]</scope>
    <source>
        <strain evidence="4">ATCC 27184 / PCC 6803 / Kazusa</strain>
    </source>
</reference>
<gene>
    <name evidence="3" type="ordered locus">sll1372</name>
</gene>
<evidence type="ECO:0000313" key="3">
    <source>
        <dbReference type="EMBL" id="BAA18259.1"/>
    </source>
</evidence>
<feature type="compositionally biased region" description="Polar residues" evidence="1">
    <location>
        <begin position="1"/>
        <end position="22"/>
    </location>
</feature>
<protein>
    <submittedName>
        <fullName evidence="3">Sll1372 protein</fullName>
    </submittedName>
</protein>
<dbReference type="KEGG" id="syn:sll1372"/>
<sequence>MTFSADRSPNTGIKAEITNSVSDPKETTADMVDVNSMDEDNWVDAGDGETEESKALQELPLSRQQPVLKSPQTLAMVESAFLASMVSIIWLINYYFPIGPLLRILFPIPLALVYLRWRSPAAIKGMIAAGLLLSVLMGPTRSVVFVIPYGLMSLQLGFCWVRNASWGFSIFTGALIGTFGFFFRFWLFSFLLGENLWQYVMGQITNLLDWLFLQFNILAQPDVLLVQFLAVGMVFLNSLIYMLAVHLTALLILDRLGNPIPRPPQWLKVILDYDY</sequence>
<keyword evidence="4" id="KW-1185">Reference proteome</keyword>
<dbReference type="PANTHER" id="PTHR37185:SF3">
    <property type="entry name" value="MEMBRANE PROTEIN"/>
    <property type="match status" value="1"/>
</dbReference>
<evidence type="ECO:0000256" key="1">
    <source>
        <dbReference type="SAM" id="MobiDB-lite"/>
    </source>
</evidence>
<dbReference type="eggNOG" id="COG4241">
    <property type="taxonomic scope" value="Bacteria"/>
</dbReference>
<dbReference type="PaxDb" id="1148-1653344"/>
<dbReference type="InterPro" id="IPR018710">
    <property type="entry name" value="DUF2232"/>
</dbReference>
<dbReference type="AlphaFoldDB" id="P74170"/>
<dbReference type="EMBL" id="BA000022">
    <property type="protein sequence ID" value="BAA18259.1"/>
    <property type="molecule type" value="Genomic_DNA"/>
</dbReference>
<accession>P74170</accession>
<dbReference type="FunCoup" id="P74170">
    <property type="interactions" value="3"/>
</dbReference>
<name>P74170_SYNY3</name>
<dbReference type="PANTHER" id="PTHR37185">
    <property type="entry name" value="MEMBRANE PROTEIN"/>
    <property type="match status" value="1"/>
</dbReference>
<feature type="transmembrane region" description="Helical" evidence="2">
    <location>
        <begin position="225"/>
        <end position="253"/>
    </location>
</feature>
<keyword evidence="2" id="KW-1133">Transmembrane helix</keyword>
<feature type="compositionally biased region" description="Acidic residues" evidence="1">
    <location>
        <begin position="36"/>
        <end position="49"/>
    </location>
</feature>
<dbReference type="EnsemblBacteria" id="BAA18259">
    <property type="protein sequence ID" value="BAA18259"/>
    <property type="gene ID" value="BAA18259"/>
</dbReference>
<dbReference type="IntAct" id="P74170">
    <property type="interactions" value="1"/>
</dbReference>
<feature type="transmembrane region" description="Helical" evidence="2">
    <location>
        <begin position="164"/>
        <end position="187"/>
    </location>
</feature>
<organism evidence="3 4">
    <name type="scientific">Synechocystis sp. (strain ATCC 27184 / PCC 6803 / Kazusa)</name>
    <dbReference type="NCBI Taxonomy" id="1111708"/>
    <lineage>
        <taxon>Bacteria</taxon>
        <taxon>Bacillati</taxon>
        <taxon>Cyanobacteriota</taxon>
        <taxon>Cyanophyceae</taxon>
        <taxon>Synechococcales</taxon>
        <taxon>Merismopediaceae</taxon>
        <taxon>Synechocystis</taxon>
    </lineage>
</organism>
<reference evidence="3 4" key="2">
    <citation type="journal article" date="1996" name="DNA Res.">
        <title>Sequence analysis of the genome of the unicellular cyanobacterium Synechocystis sp. strain PCC6803. II. Sequence determination of the entire genome and assignment of potential protein-coding regions.</title>
        <authorList>
            <person name="Kaneko T."/>
            <person name="Sato S."/>
            <person name="Kotani H."/>
            <person name="Tanaka A."/>
            <person name="Asamizu E."/>
            <person name="Nakamura Y."/>
            <person name="Miyajima N."/>
            <person name="Hirosawa M."/>
            <person name="Sugiura M."/>
            <person name="Sasamoto S."/>
            <person name="Kimura T."/>
            <person name="Hosouchi T."/>
            <person name="Matsuno A."/>
            <person name="Muraki A."/>
            <person name="Nakazaki N."/>
            <person name="Naruo K."/>
            <person name="Okumura S."/>
            <person name="Shimpo S."/>
            <person name="Takeuchi C."/>
            <person name="Wada T."/>
            <person name="Watanabe A."/>
            <person name="Yamada M."/>
            <person name="Yasuda M."/>
            <person name="Tabata S."/>
        </authorList>
    </citation>
    <scope>NUCLEOTIDE SEQUENCE [LARGE SCALE GENOMIC DNA]</scope>
    <source>
        <strain evidence="4">ATCC 27184 / PCC 6803 / Kazusa</strain>
    </source>
</reference>
<dbReference type="Pfam" id="PF09991">
    <property type="entry name" value="DUF2232"/>
    <property type="match status" value="1"/>
</dbReference>
<evidence type="ECO:0000256" key="2">
    <source>
        <dbReference type="SAM" id="Phobius"/>
    </source>
</evidence>
<evidence type="ECO:0000313" key="4">
    <source>
        <dbReference type="Proteomes" id="UP000001425"/>
    </source>
</evidence>
<proteinExistence type="predicted"/>
<feature type="region of interest" description="Disordered" evidence="1">
    <location>
        <begin position="1"/>
        <end position="49"/>
    </location>
</feature>
<dbReference type="STRING" id="1148.gene:10499135"/>
<keyword evidence="2" id="KW-0812">Transmembrane</keyword>
<dbReference type="InParanoid" id="P74170"/>